<gene>
    <name evidence="2" type="ORF">ENSA7_70100</name>
</gene>
<name>A0A2S9XTK1_9BACT</name>
<dbReference type="RefSeq" id="WP_146158508.1">
    <property type="nucleotide sequence ID" value="NZ_PVNL01000135.1"/>
</dbReference>
<dbReference type="OrthoDB" id="5502581at2"/>
<proteinExistence type="predicted"/>
<evidence type="ECO:0000256" key="1">
    <source>
        <dbReference type="SAM" id="MobiDB-lite"/>
    </source>
</evidence>
<feature type="region of interest" description="Disordered" evidence="1">
    <location>
        <begin position="21"/>
        <end position="46"/>
    </location>
</feature>
<dbReference type="SUPFAM" id="SSF69318">
    <property type="entry name" value="Integrin alpha N-terminal domain"/>
    <property type="match status" value="1"/>
</dbReference>
<evidence type="ECO:0000313" key="2">
    <source>
        <dbReference type="EMBL" id="PRP96196.1"/>
    </source>
</evidence>
<organism evidence="2 3">
    <name type="scientific">Enhygromyxa salina</name>
    <dbReference type="NCBI Taxonomy" id="215803"/>
    <lineage>
        <taxon>Bacteria</taxon>
        <taxon>Pseudomonadati</taxon>
        <taxon>Myxococcota</taxon>
        <taxon>Polyangia</taxon>
        <taxon>Nannocystales</taxon>
        <taxon>Nannocystaceae</taxon>
        <taxon>Enhygromyxa</taxon>
    </lineage>
</organism>
<accession>A0A2S9XTK1</accession>
<evidence type="ECO:0008006" key="4">
    <source>
        <dbReference type="Google" id="ProtNLM"/>
    </source>
</evidence>
<dbReference type="Proteomes" id="UP000238823">
    <property type="component" value="Unassembled WGS sequence"/>
</dbReference>
<reference evidence="2 3" key="1">
    <citation type="submission" date="2018-03" db="EMBL/GenBank/DDBJ databases">
        <title>Draft Genome Sequences of the Obligatory Marine Myxobacteria Enhygromyxa salina SWB007.</title>
        <authorList>
            <person name="Poehlein A."/>
            <person name="Moghaddam J.A."/>
            <person name="Harms H."/>
            <person name="Alanjari M."/>
            <person name="Koenig G.M."/>
            <person name="Daniel R."/>
            <person name="Schaeberle T.F."/>
        </authorList>
    </citation>
    <scope>NUCLEOTIDE SEQUENCE [LARGE SCALE GENOMIC DNA]</scope>
    <source>
        <strain evidence="2 3">SWB007</strain>
    </source>
</reference>
<sequence length="303" mass="31840">MTRAARHLSVLALITLVLPGCKKDPEPEPEKEVKTAPEPVVLPDPGPVEPRFDLTGPKPPETSTVVFSVDGALTPLACFNKDKGALASGADCVGLVAEGSEVYMESSFGKKALEKTGAGTTTSMCADEGAIPVANLSSGADYDWAVWPKSLAPEFTQISPDTWSDRGARLEEAESTAVQAAIAQVKKSAGEFQPKQKASIDIDGDGKDEWFASAVLINPNDPDTYLFSGLFMAPGGDLTKLQLIDQAKKGADVIKLFGAVDLDGDGKRELWTGISFDGGAGERIVQLQDSPKTLGKWTCGAGG</sequence>
<dbReference type="AlphaFoldDB" id="A0A2S9XTK1"/>
<comment type="caution">
    <text evidence="2">The sequence shown here is derived from an EMBL/GenBank/DDBJ whole genome shotgun (WGS) entry which is preliminary data.</text>
</comment>
<dbReference type="EMBL" id="PVNL01000135">
    <property type="protein sequence ID" value="PRP96196.1"/>
    <property type="molecule type" value="Genomic_DNA"/>
</dbReference>
<dbReference type="InterPro" id="IPR028994">
    <property type="entry name" value="Integrin_alpha_N"/>
</dbReference>
<protein>
    <recommendedName>
        <fullName evidence="4">FG-GAP repeat protein</fullName>
    </recommendedName>
</protein>
<evidence type="ECO:0000313" key="3">
    <source>
        <dbReference type="Proteomes" id="UP000238823"/>
    </source>
</evidence>
<feature type="compositionally biased region" description="Basic and acidic residues" evidence="1">
    <location>
        <begin position="21"/>
        <end position="35"/>
    </location>
</feature>